<feature type="region of interest" description="Disordered" evidence="1">
    <location>
        <begin position="104"/>
        <end position="141"/>
    </location>
</feature>
<protein>
    <submittedName>
        <fullName evidence="2">Uncharacterized protein</fullName>
    </submittedName>
</protein>
<organism evidence="2 3">
    <name type="scientific">Anopheles culicifacies</name>
    <dbReference type="NCBI Taxonomy" id="139723"/>
    <lineage>
        <taxon>Eukaryota</taxon>
        <taxon>Metazoa</taxon>
        <taxon>Ecdysozoa</taxon>
        <taxon>Arthropoda</taxon>
        <taxon>Hexapoda</taxon>
        <taxon>Insecta</taxon>
        <taxon>Pterygota</taxon>
        <taxon>Neoptera</taxon>
        <taxon>Endopterygota</taxon>
        <taxon>Diptera</taxon>
        <taxon>Nematocera</taxon>
        <taxon>Culicoidea</taxon>
        <taxon>Culicidae</taxon>
        <taxon>Anophelinae</taxon>
        <taxon>Anopheles</taxon>
        <taxon>culicifacies species complex</taxon>
    </lineage>
</organism>
<dbReference type="AlphaFoldDB" id="A0A182M4D8"/>
<keyword evidence="3" id="KW-1185">Reference proteome</keyword>
<dbReference type="VEuPathDB" id="VectorBase:ACUA009188"/>
<sequence length="252" mass="24886">MSSGSSLISLKLSTSIASCAWDASPASTPVSSAVGEAGVVLTTVGALPTTPAIPSVASCGEDGSFGAVGSTPDGATPVLCAVVGPASSGAGLAGSASTAHRGPAFGTCQSFGPPAPPDGPTPPPLLGACQDRRDGGPPPTPPPCPPCPPPCGGGGPGGPLPPRSPCSCSHWRSLYFHSVCTILRSDFSEPCQDSPGPSFQDGRSSHARDPRGSAPPPLGYAPSMSTIVPCWSPRSLQSPRRSPGPISPTRCS</sequence>
<name>A0A182M4D8_9DIPT</name>
<feature type="compositionally biased region" description="Low complexity" evidence="1">
    <location>
        <begin position="232"/>
        <end position="244"/>
    </location>
</feature>
<proteinExistence type="predicted"/>
<feature type="compositionally biased region" description="Pro residues" evidence="1">
    <location>
        <begin position="113"/>
        <end position="125"/>
    </location>
</feature>
<evidence type="ECO:0000256" key="1">
    <source>
        <dbReference type="SAM" id="MobiDB-lite"/>
    </source>
</evidence>
<dbReference type="EMBL" id="AXCM01001676">
    <property type="status" value="NOT_ANNOTATED_CDS"/>
    <property type="molecule type" value="Genomic_DNA"/>
</dbReference>
<dbReference type="Proteomes" id="UP000075883">
    <property type="component" value="Unassembled WGS sequence"/>
</dbReference>
<feature type="region of interest" description="Disordered" evidence="1">
    <location>
        <begin position="190"/>
        <end position="252"/>
    </location>
</feature>
<accession>A0A182M4D8</accession>
<evidence type="ECO:0000313" key="2">
    <source>
        <dbReference type="EnsemblMetazoa" id="ACUA009188-PA"/>
    </source>
</evidence>
<reference evidence="3" key="1">
    <citation type="submission" date="2013-09" db="EMBL/GenBank/DDBJ databases">
        <title>The Genome Sequence of Anopheles culicifacies species A.</title>
        <authorList>
            <consortium name="The Broad Institute Genomics Platform"/>
            <person name="Neafsey D.E."/>
            <person name="Besansky N."/>
            <person name="Howell P."/>
            <person name="Walton C."/>
            <person name="Young S.K."/>
            <person name="Zeng Q."/>
            <person name="Gargeya S."/>
            <person name="Fitzgerald M."/>
            <person name="Haas B."/>
            <person name="Abouelleil A."/>
            <person name="Allen A.W."/>
            <person name="Alvarado L."/>
            <person name="Arachchi H.M."/>
            <person name="Berlin A.M."/>
            <person name="Chapman S.B."/>
            <person name="Gainer-Dewar J."/>
            <person name="Goldberg J."/>
            <person name="Griggs A."/>
            <person name="Gujja S."/>
            <person name="Hansen M."/>
            <person name="Howarth C."/>
            <person name="Imamovic A."/>
            <person name="Ireland A."/>
            <person name="Larimer J."/>
            <person name="McCowan C."/>
            <person name="Murphy C."/>
            <person name="Pearson M."/>
            <person name="Poon T.W."/>
            <person name="Priest M."/>
            <person name="Roberts A."/>
            <person name="Saif S."/>
            <person name="Shea T."/>
            <person name="Sisk P."/>
            <person name="Sykes S."/>
            <person name="Wortman J."/>
            <person name="Nusbaum C."/>
            <person name="Birren B."/>
        </authorList>
    </citation>
    <scope>NUCLEOTIDE SEQUENCE [LARGE SCALE GENOMIC DNA]</scope>
    <source>
        <strain evidence="3">A-37</strain>
    </source>
</reference>
<dbReference type="EnsemblMetazoa" id="ACUA009188-RA">
    <property type="protein sequence ID" value="ACUA009188-PA"/>
    <property type="gene ID" value="ACUA009188"/>
</dbReference>
<reference evidence="2" key="2">
    <citation type="submission" date="2020-05" db="UniProtKB">
        <authorList>
            <consortium name="EnsemblMetazoa"/>
        </authorList>
    </citation>
    <scope>IDENTIFICATION</scope>
    <source>
        <strain evidence="2">A-37</strain>
    </source>
</reference>
<evidence type="ECO:0000313" key="3">
    <source>
        <dbReference type="Proteomes" id="UP000075883"/>
    </source>
</evidence>